<dbReference type="AlphaFoldDB" id="A0A9P6X2V5"/>
<feature type="signal peptide" evidence="1">
    <location>
        <begin position="1"/>
        <end position="17"/>
    </location>
</feature>
<proteinExistence type="predicted"/>
<accession>A0A9P6X2V5</accession>
<comment type="caution">
    <text evidence="2">The sequence shown here is derived from an EMBL/GenBank/DDBJ whole genome shotgun (WGS) entry which is preliminary data.</text>
</comment>
<dbReference type="EMBL" id="JAANQT010001727">
    <property type="protein sequence ID" value="KAG1304144.1"/>
    <property type="molecule type" value="Genomic_DNA"/>
</dbReference>
<feature type="chain" id="PRO_5040461966" evidence="1">
    <location>
        <begin position="18"/>
        <end position="184"/>
    </location>
</feature>
<evidence type="ECO:0000256" key="1">
    <source>
        <dbReference type="SAM" id="SignalP"/>
    </source>
</evidence>
<dbReference type="Proteomes" id="UP000716291">
    <property type="component" value="Unassembled WGS sequence"/>
</dbReference>
<reference evidence="2" key="1">
    <citation type="journal article" date="2020" name="Microb. Genom.">
        <title>Genetic diversity of clinical and environmental Mucorales isolates obtained from an investigation of mucormycosis cases among solid organ transplant recipients.</title>
        <authorList>
            <person name="Nguyen M.H."/>
            <person name="Kaul D."/>
            <person name="Muto C."/>
            <person name="Cheng S.J."/>
            <person name="Richter R.A."/>
            <person name="Bruno V.M."/>
            <person name="Liu G."/>
            <person name="Beyhan S."/>
            <person name="Sundermann A.J."/>
            <person name="Mounaud S."/>
            <person name="Pasculle A.W."/>
            <person name="Nierman W.C."/>
            <person name="Driscoll E."/>
            <person name="Cumbie R."/>
            <person name="Clancy C.J."/>
            <person name="Dupont C.L."/>
        </authorList>
    </citation>
    <scope>NUCLEOTIDE SEQUENCE</scope>
    <source>
        <strain evidence="2">GL11</strain>
    </source>
</reference>
<organism evidence="2 3">
    <name type="scientific">Rhizopus oryzae</name>
    <name type="common">Mucormycosis agent</name>
    <name type="synonym">Rhizopus arrhizus var. delemar</name>
    <dbReference type="NCBI Taxonomy" id="64495"/>
    <lineage>
        <taxon>Eukaryota</taxon>
        <taxon>Fungi</taxon>
        <taxon>Fungi incertae sedis</taxon>
        <taxon>Mucoromycota</taxon>
        <taxon>Mucoromycotina</taxon>
        <taxon>Mucoromycetes</taxon>
        <taxon>Mucorales</taxon>
        <taxon>Mucorineae</taxon>
        <taxon>Rhizopodaceae</taxon>
        <taxon>Rhizopus</taxon>
    </lineage>
</organism>
<dbReference type="OrthoDB" id="2235528at2759"/>
<evidence type="ECO:0000313" key="2">
    <source>
        <dbReference type="EMBL" id="KAG1304144.1"/>
    </source>
</evidence>
<keyword evidence="1" id="KW-0732">Signal</keyword>
<sequence length="184" mass="20058">MNHFYLFLAVLLSSCAAVIIEKHDQPILSIQYPTESDIFALGSKLTIQWSTIDNHSFLVDINVISNDDKVPIAQGVNATVENYTWTIPNELIKEANKLWIIEISYPVNQTASSGPFAIIKSTSMAQSFIPTATLGRYVASYTAAASITVDGQNSKTHEQSLGTALSMDSLILILPVAIIALLML</sequence>
<gene>
    <name evidence="2" type="ORF">G6F64_009456</name>
</gene>
<keyword evidence="3" id="KW-1185">Reference proteome</keyword>
<protein>
    <submittedName>
        <fullName evidence="2">Uncharacterized protein</fullName>
    </submittedName>
</protein>
<evidence type="ECO:0000313" key="3">
    <source>
        <dbReference type="Proteomes" id="UP000716291"/>
    </source>
</evidence>
<name>A0A9P6X2V5_RHIOR</name>